<dbReference type="Pfam" id="PF00240">
    <property type="entry name" value="ubiquitin"/>
    <property type="match status" value="1"/>
</dbReference>
<dbReference type="Gene3D" id="3.90.70.10">
    <property type="entry name" value="Cysteine proteinases"/>
    <property type="match status" value="1"/>
</dbReference>
<dbReference type="InterPro" id="IPR000626">
    <property type="entry name" value="Ubiquitin-like_dom"/>
</dbReference>
<reference evidence="10" key="1">
    <citation type="submission" date="2013-10" db="EMBL/GenBank/DDBJ databases">
        <title>Genomic analysis of the causative agents of coccidiosis in chickens.</title>
        <authorList>
            <person name="Reid A.J."/>
            <person name="Blake D."/>
            <person name="Billington K."/>
            <person name="Browne H."/>
            <person name="Dunn M."/>
            <person name="Hung S."/>
            <person name="Kawahara F."/>
            <person name="Miranda-Saavedra D."/>
            <person name="Mourier T."/>
            <person name="Nagra H."/>
            <person name="Otto T.D."/>
            <person name="Rawlings N."/>
            <person name="Sanchez A."/>
            <person name="Sanders M."/>
            <person name="Subramaniam C."/>
            <person name="Tay Y."/>
            <person name="Dear P."/>
            <person name="Doerig C."/>
            <person name="Gruber A."/>
            <person name="Parkinson J."/>
            <person name="Shirley M."/>
            <person name="Wan K.L."/>
            <person name="Berriman M."/>
            <person name="Tomley F."/>
            <person name="Pain A."/>
        </authorList>
    </citation>
    <scope>NUCLEOTIDE SEQUENCE [LARGE SCALE GENOMIC DNA]</scope>
    <source>
        <strain evidence="10">Houghton</strain>
    </source>
</reference>
<evidence type="ECO:0000256" key="7">
    <source>
        <dbReference type="SAM" id="MobiDB-lite"/>
    </source>
</evidence>
<feature type="compositionally biased region" description="Low complexity" evidence="7">
    <location>
        <begin position="454"/>
        <end position="471"/>
    </location>
</feature>
<feature type="region of interest" description="Disordered" evidence="7">
    <location>
        <begin position="520"/>
        <end position="552"/>
    </location>
</feature>
<dbReference type="InterPro" id="IPR028889">
    <property type="entry name" value="USP"/>
</dbReference>
<gene>
    <name evidence="10" type="ORF">ENH_00047070</name>
</gene>
<dbReference type="OrthoDB" id="333239at2759"/>
<dbReference type="PROSITE" id="PS00972">
    <property type="entry name" value="USP_1"/>
    <property type="match status" value="1"/>
</dbReference>
<name>U6MHC6_9EIME</name>
<dbReference type="GO" id="GO:0016579">
    <property type="term" value="P:protein deubiquitination"/>
    <property type="evidence" value="ECO:0007669"/>
    <property type="project" value="InterPro"/>
</dbReference>
<dbReference type="GO" id="GO:0004843">
    <property type="term" value="F:cysteine-type deubiquitinase activity"/>
    <property type="evidence" value="ECO:0007669"/>
    <property type="project" value="UniProtKB-UniRule"/>
</dbReference>
<dbReference type="SUPFAM" id="SSF54236">
    <property type="entry name" value="Ubiquitin-like"/>
    <property type="match status" value="1"/>
</dbReference>
<dbReference type="GeneID" id="25474861"/>
<dbReference type="GO" id="GO:0043161">
    <property type="term" value="P:proteasome-mediated ubiquitin-dependent protein catabolic process"/>
    <property type="evidence" value="ECO:0007669"/>
    <property type="project" value="InterPro"/>
</dbReference>
<comment type="similarity">
    <text evidence="6">Belongs to the peptidase C19 family.</text>
</comment>
<keyword evidence="11" id="KW-1185">Reference proteome</keyword>
<dbReference type="VEuPathDB" id="ToxoDB:ENH_00047070"/>
<keyword evidence="4 6" id="KW-0378">Hydrolase</keyword>
<dbReference type="PROSITE" id="PS00973">
    <property type="entry name" value="USP_2"/>
    <property type="match status" value="1"/>
</dbReference>
<dbReference type="GO" id="GO:0061136">
    <property type="term" value="P:regulation of proteasomal protein catabolic process"/>
    <property type="evidence" value="ECO:0007669"/>
    <property type="project" value="TreeGrafter"/>
</dbReference>
<protein>
    <recommendedName>
        <fullName evidence="6">Ubiquitin carboxyl-terminal hydrolase</fullName>
        <ecNumber evidence="6">3.4.19.12</ecNumber>
    </recommendedName>
</protein>
<accession>U6MHC6</accession>
<feature type="region of interest" description="Disordered" evidence="7">
    <location>
        <begin position="454"/>
        <end position="477"/>
    </location>
</feature>
<evidence type="ECO:0000313" key="11">
    <source>
        <dbReference type="Proteomes" id="UP000030754"/>
    </source>
</evidence>
<dbReference type="PROSITE" id="PS50235">
    <property type="entry name" value="USP_3"/>
    <property type="match status" value="1"/>
</dbReference>
<keyword evidence="3 6" id="KW-0833">Ubl conjugation pathway</keyword>
<feature type="region of interest" description="Disordered" evidence="7">
    <location>
        <begin position="410"/>
        <end position="432"/>
    </location>
</feature>
<evidence type="ECO:0000313" key="10">
    <source>
        <dbReference type="EMBL" id="CDJ63637.1"/>
    </source>
</evidence>
<dbReference type="PROSITE" id="PS50053">
    <property type="entry name" value="UBIQUITIN_2"/>
    <property type="match status" value="1"/>
</dbReference>
<dbReference type="PANTHER" id="PTHR43982">
    <property type="entry name" value="UBIQUITIN CARBOXYL-TERMINAL HYDROLASE"/>
    <property type="match status" value="1"/>
</dbReference>
<dbReference type="GO" id="GO:0070628">
    <property type="term" value="F:proteasome binding"/>
    <property type="evidence" value="ECO:0007669"/>
    <property type="project" value="TreeGrafter"/>
</dbReference>
<dbReference type="Proteomes" id="UP000030754">
    <property type="component" value="Unassembled WGS sequence"/>
</dbReference>
<dbReference type="EC" id="3.4.19.12" evidence="6"/>
<reference evidence="10" key="2">
    <citation type="submission" date="2013-10" db="EMBL/GenBank/DDBJ databases">
        <authorList>
            <person name="Aslett M."/>
        </authorList>
    </citation>
    <scope>NUCLEOTIDE SEQUENCE [LARGE SCALE GENOMIC DNA]</scope>
    <source>
        <strain evidence="10">Houghton</strain>
    </source>
</reference>
<feature type="domain" description="USP" evidence="9">
    <location>
        <begin position="115"/>
        <end position="595"/>
    </location>
</feature>
<dbReference type="InterPro" id="IPR018200">
    <property type="entry name" value="USP_CS"/>
</dbReference>
<keyword evidence="5 6" id="KW-0788">Thiol protease</keyword>
<sequence length="611" mass="65117">MKAPEVQAAVKWGAKSFNVQVDPNEPLEVFQAQLYTLTGVPVERQKLLCKGKTIKADADLQALVSSGCPKIMLMGTAEEKMAVKPPPEKTVFVEDLTPAQQAALLKEKKVEPLPNGIVNLGNTCYLASVLQMLRPAKDFSDLLKNYISGGATTAQFASTGQQGALRRLSLALKDFYNQWDQTVEAVSPFLLVPALREAYPQFSRRSTSQAGTTGVPMQQDAEECLSCLMTAVAESLDSGAAAGLSKSLPYLPLKAGSSPLDLLFEVQVEVTSSRTKKEGEAEPKPTVQVERHRKLTCFLGTPQKPVSTIEESLKFSLGDEVVNVGSNSAGAAGTGEDTLIRSNRVSSLALYLIVHFMRFEWKMGGSESEKAKICRSVKFSQTLDMFTYCTKELQDSFKVGRAIVALRREREASSGGAEKATNGTAPAESGAPAADGAAAAAAATAAPEAAAAPAATNGSGAAHSAAPAAEATEAEATKKEAELLRLAGKPCPTGTYQLLSVVTHQGRYADSGHYVGWARAGDAGTLQGPPSAQPEDKEEEEPAASSGPAAKRRKNVDMWRKFDDDKVSEVPWDSIDLAGGRSDYHVAYLLLMKHILVVPTEEELLAVAKQL</sequence>
<evidence type="ECO:0000256" key="4">
    <source>
        <dbReference type="ARBA" id="ARBA00022801"/>
    </source>
</evidence>
<dbReference type="SMART" id="SM00213">
    <property type="entry name" value="UBQ"/>
    <property type="match status" value="1"/>
</dbReference>
<keyword evidence="2 6" id="KW-0645">Protease</keyword>
<evidence type="ECO:0000256" key="6">
    <source>
        <dbReference type="RuleBase" id="RU366025"/>
    </source>
</evidence>
<evidence type="ECO:0000256" key="1">
    <source>
        <dbReference type="ARBA" id="ARBA00000707"/>
    </source>
</evidence>
<organism evidence="10 11">
    <name type="scientific">Eimeria necatrix</name>
    <dbReference type="NCBI Taxonomy" id="51315"/>
    <lineage>
        <taxon>Eukaryota</taxon>
        <taxon>Sar</taxon>
        <taxon>Alveolata</taxon>
        <taxon>Apicomplexa</taxon>
        <taxon>Conoidasida</taxon>
        <taxon>Coccidia</taxon>
        <taxon>Eucoccidiorida</taxon>
        <taxon>Eimeriorina</taxon>
        <taxon>Eimeriidae</taxon>
        <taxon>Eimeria</taxon>
    </lineage>
</organism>
<dbReference type="InterPro" id="IPR029071">
    <property type="entry name" value="Ubiquitin-like_domsf"/>
</dbReference>
<proteinExistence type="inferred from homology"/>
<evidence type="ECO:0000256" key="3">
    <source>
        <dbReference type="ARBA" id="ARBA00022786"/>
    </source>
</evidence>
<dbReference type="InterPro" id="IPR001394">
    <property type="entry name" value="Peptidase_C19_UCH"/>
</dbReference>
<dbReference type="PANTHER" id="PTHR43982:SF1">
    <property type="entry name" value="UBIQUITIN CARBOXYL-TERMINAL HYDROLASE 14"/>
    <property type="match status" value="1"/>
</dbReference>
<dbReference type="Gene3D" id="3.10.20.90">
    <property type="entry name" value="Phosphatidylinositol 3-kinase Catalytic Subunit, Chain A, domain 1"/>
    <property type="match status" value="1"/>
</dbReference>
<dbReference type="CDD" id="cd16104">
    <property type="entry name" value="Ubl_USP14_like"/>
    <property type="match status" value="1"/>
</dbReference>
<dbReference type="SUPFAM" id="SSF54001">
    <property type="entry name" value="Cysteine proteinases"/>
    <property type="match status" value="1"/>
</dbReference>
<dbReference type="InterPro" id="IPR038765">
    <property type="entry name" value="Papain-like_cys_pep_sf"/>
</dbReference>
<comment type="catalytic activity">
    <reaction evidence="1 6">
        <text>Thiol-dependent hydrolysis of ester, thioester, amide, peptide and isopeptide bonds formed by the C-terminal Gly of ubiquitin (a 76-residue protein attached to proteins as an intracellular targeting signal).</text>
        <dbReference type="EC" id="3.4.19.12"/>
    </reaction>
</comment>
<evidence type="ECO:0000259" key="9">
    <source>
        <dbReference type="PROSITE" id="PS50235"/>
    </source>
</evidence>
<evidence type="ECO:0000259" key="8">
    <source>
        <dbReference type="PROSITE" id="PS50053"/>
    </source>
</evidence>
<feature type="domain" description="Ubiquitin-like" evidence="8">
    <location>
        <begin position="6"/>
        <end position="63"/>
    </location>
</feature>
<dbReference type="EMBL" id="HG722842">
    <property type="protein sequence ID" value="CDJ63637.1"/>
    <property type="molecule type" value="Genomic_DNA"/>
</dbReference>
<dbReference type="AlphaFoldDB" id="U6MHC6"/>
<dbReference type="RefSeq" id="XP_013440999.1">
    <property type="nucleotide sequence ID" value="XM_013585545.1"/>
</dbReference>
<dbReference type="InterPro" id="IPR044635">
    <property type="entry name" value="UBP14-like"/>
</dbReference>
<evidence type="ECO:0000256" key="2">
    <source>
        <dbReference type="ARBA" id="ARBA00022670"/>
    </source>
</evidence>
<dbReference type="Pfam" id="PF00443">
    <property type="entry name" value="UCH"/>
    <property type="match status" value="1"/>
</dbReference>
<evidence type="ECO:0000256" key="5">
    <source>
        <dbReference type="ARBA" id="ARBA00022807"/>
    </source>
</evidence>